<evidence type="ECO:0000313" key="12">
    <source>
        <dbReference type="RefSeq" id="XP_014674081.1"/>
    </source>
</evidence>
<evidence type="ECO:0000256" key="9">
    <source>
        <dbReference type="SAM" id="SignalP"/>
    </source>
</evidence>
<dbReference type="InterPro" id="IPR029787">
    <property type="entry name" value="Nucleotide_cyclase"/>
</dbReference>
<dbReference type="Gene3D" id="3.40.50.2300">
    <property type="match status" value="2"/>
</dbReference>
<feature type="signal peptide" evidence="9">
    <location>
        <begin position="1"/>
        <end position="27"/>
    </location>
</feature>
<comment type="subcellular location">
    <subcellularLocation>
        <location evidence="1">Membrane</location>
        <topology evidence="1">Single-pass type I membrane protein</topology>
    </subcellularLocation>
</comment>
<dbReference type="GeneID" id="106814297"/>
<feature type="domain" description="Guanylate cyclase" evidence="10">
    <location>
        <begin position="640"/>
        <end position="672"/>
    </location>
</feature>
<dbReference type="InterPro" id="IPR001245">
    <property type="entry name" value="Ser-Thr/Tyr_kinase_cat_dom"/>
</dbReference>
<dbReference type="Proteomes" id="UP000695022">
    <property type="component" value="Unplaced"/>
</dbReference>
<dbReference type="Pfam" id="PF01094">
    <property type="entry name" value="ANF_receptor"/>
    <property type="match status" value="2"/>
</dbReference>
<dbReference type="CDD" id="cd07302">
    <property type="entry name" value="CHD"/>
    <property type="match status" value="1"/>
</dbReference>
<organism evidence="11 12">
    <name type="scientific">Priapulus caudatus</name>
    <name type="common">Priapulid worm</name>
    <dbReference type="NCBI Taxonomy" id="37621"/>
    <lineage>
        <taxon>Eukaryota</taxon>
        <taxon>Metazoa</taxon>
        <taxon>Ecdysozoa</taxon>
        <taxon>Scalidophora</taxon>
        <taxon>Priapulida</taxon>
        <taxon>Priapulimorpha</taxon>
        <taxon>Priapulimorphida</taxon>
        <taxon>Priapulidae</taxon>
        <taxon>Priapulus</taxon>
    </lineage>
</organism>
<protein>
    <submittedName>
        <fullName evidence="12">Atrial natriuretic peptide receptor 1-like</fullName>
    </submittedName>
</protein>
<evidence type="ECO:0000256" key="6">
    <source>
        <dbReference type="ARBA" id="ARBA00023180"/>
    </source>
</evidence>
<keyword evidence="7 8" id="KW-0456">Lyase</keyword>
<evidence type="ECO:0000256" key="5">
    <source>
        <dbReference type="ARBA" id="ARBA00023136"/>
    </source>
</evidence>
<keyword evidence="2" id="KW-0812">Transmembrane</keyword>
<dbReference type="SUPFAM" id="SSF53822">
    <property type="entry name" value="Periplasmic binding protein-like I"/>
    <property type="match status" value="1"/>
</dbReference>
<keyword evidence="9" id="KW-0732">Signal</keyword>
<dbReference type="InterPro" id="IPR018297">
    <property type="entry name" value="A/G_cyclase_CS"/>
</dbReference>
<dbReference type="Gene3D" id="3.30.70.1230">
    <property type="entry name" value="Nucleotide cyclase"/>
    <property type="match status" value="2"/>
</dbReference>
<dbReference type="PANTHER" id="PTHR11920">
    <property type="entry name" value="GUANYLYL CYCLASE"/>
    <property type="match status" value="1"/>
</dbReference>
<dbReference type="SMART" id="SM00044">
    <property type="entry name" value="CYCc"/>
    <property type="match status" value="1"/>
</dbReference>
<dbReference type="RefSeq" id="XP_014674081.1">
    <property type="nucleotide sequence ID" value="XM_014818595.1"/>
</dbReference>
<dbReference type="SUPFAM" id="SSF55073">
    <property type="entry name" value="Nucleotide cyclase"/>
    <property type="match status" value="1"/>
</dbReference>
<dbReference type="Gene3D" id="1.10.510.10">
    <property type="entry name" value="Transferase(Phosphotransferase) domain 1"/>
    <property type="match status" value="1"/>
</dbReference>
<feature type="domain" description="Guanylate cyclase" evidence="10">
    <location>
        <begin position="693"/>
        <end position="741"/>
    </location>
</feature>
<dbReference type="InterPro" id="IPR050401">
    <property type="entry name" value="Cyclic_nucleotide_synthase"/>
</dbReference>
<dbReference type="InterPro" id="IPR001054">
    <property type="entry name" value="A/G_cyclase"/>
</dbReference>
<dbReference type="PROSITE" id="PS50125">
    <property type="entry name" value="GUANYLATE_CYCLASE_2"/>
    <property type="match status" value="2"/>
</dbReference>
<dbReference type="Pfam" id="PF07714">
    <property type="entry name" value="PK_Tyr_Ser-Thr"/>
    <property type="match status" value="1"/>
</dbReference>
<dbReference type="PANTHER" id="PTHR11920:SF494">
    <property type="entry name" value="ATRIAL NATRIURETIC PEPTIDE RECEPTOR 2"/>
    <property type="match status" value="1"/>
</dbReference>
<evidence type="ECO:0000256" key="3">
    <source>
        <dbReference type="ARBA" id="ARBA00022741"/>
    </source>
</evidence>
<sequence>MRPAFTMPTPRLLFLLLRVNSLATTLALLSHIGVSDSARQVLRAGVLLHTQTGAPYDMERVGPAIDMAVEKVNRERLNASYTLEAVSIAYGNACKAANALGNAAKLYHDDAVVVFLGPACAHALEATGKLIGFWNLPVVTGVGDRGIFKFKDDYPTMTRLSYCQCRLRKVFGSVFRRFGWTHVAVLLDFTDVYAHSVGKTLEQGLRIAGMDPYVIEFDDSAANYTELLWRASDRARRVNNWEVNYFVGAFHDAVILYGMALNESLEAGLDIRDGFNVTRRMWDRKFQGITGEVYIDDNGDRDTDFSILDLNPDTGEFEVVANYYGWSPTYNEVQDVRWPAGRQGPPPDIPFCGFTNDNPACDPVEEISTSIYVSLGTVACLAVAAIVTYLLYRRKQLQIELLNMSWRIQWEELKFQRSRFGIGSLTSIGRLSKSSYSSTVSQQQVFANVANYKDILGNDCIHLDEQFCMSIVNDIVNAPVAGTQKGDIYSFAIILQEIALRSGPYESERMHLSVTDILEKVESGNTPQFRPHVPYDPGRSDIIDLMTSCWHDNPDQRPSFSQIHLSLRKHHKTQNIMDSLLTRMELYAKNLEDIVDQRTGQLVEEKKKVDNLLNEILPRSVAEQLKQGKCVQPESYESVTIYFSDIVGFTSICADSKPLQLRDLQHPNLARFIGICIDVPNIVVAMEYGAKGSLQVRHRPDEKLLLRIGIHTGPCVAGVVGMKMPRYCLFGDTVNTASRMESTGAALMIHISAATAELLGAFEFDVQLRGEVNIKVCLHRITNIFYYYIQHVGLMNLYGFSVRRMSIRIGMLYIHSSCLRSYGALRSSKCICDSRFVVKITGFGVNELREEDPGVATCQTQHMSTYDV</sequence>
<dbReference type="PROSITE" id="PS00452">
    <property type="entry name" value="GUANYLATE_CYCLASE_1"/>
    <property type="match status" value="1"/>
</dbReference>
<dbReference type="InterPro" id="IPR001828">
    <property type="entry name" value="ANF_lig-bd_rcpt"/>
</dbReference>
<keyword evidence="6" id="KW-0325">Glycoprotein</keyword>
<keyword evidence="3" id="KW-0547">Nucleotide-binding</keyword>
<evidence type="ECO:0000259" key="10">
    <source>
        <dbReference type="PROSITE" id="PS50125"/>
    </source>
</evidence>
<evidence type="ECO:0000256" key="7">
    <source>
        <dbReference type="ARBA" id="ARBA00023239"/>
    </source>
</evidence>
<feature type="chain" id="PRO_5046178381" evidence="9">
    <location>
        <begin position="28"/>
        <end position="868"/>
    </location>
</feature>
<evidence type="ECO:0000313" key="11">
    <source>
        <dbReference type="Proteomes" id="UP000695022"/>
    </source>
</evidence>
<evidence type="ECO:0000256" key="8">
    <source>
        <dbReference type="RuleBase" id="RU000405"/>
    </source>
</evidence>
<proteinExistence type="inferred from homology"/>
<dbReference type="InterPro" id="IPR028082">
    <property type="entry name" value="Peripla_BP_I"/>
</dbReference>
<reference evidence="12" key="1">
    <citation type="submission" date="2025-08" db="UniProtKB">
        <authorList>
            <consortium name="RefSeq"/>
        </authorList>
    </citation>
    <scope>IDENTIFICATION</scope>
</reference>
<keyword evidence="4" id="KW-1133">Transmembrane helix</keyword>
<gene>
    <name evidence="12" type="primary">LOC106814297</name>
</gene>
<dbReference type="SUPFAM" id="SSF56112">
    <property type="entry name" value="Protein kinase-like (PK-like)"/>
    <property type="match status" value="1"/>
</dbReference>
<dbReference type="Pfam" id="PF00211">
    <property type="entry name" value="Guanylate_cyc"/>
    <property type="match status" value="2"/>
</dbReference>
<keyword evidence="11" id="KW-1185">Reference proteome</keyword>
<evidence type="ECO:0000256" key="1">
    <source>
        <dbReference type="ARBA" id="ARBA00004479"/>
    </source>
</evidence>
<accession>A0ABM1EPG0</accession>
<name>A0ABM1EPG0_PRICU</name>
<dbReference type="CDD" id="cd06352">
    <property type="entry name" value="PBP1_NPR_GC-like"/>
    <property type="match status" value="1"/>
</dbReference>
<evidence type="ECO:0000256" key="4">
    <source>
        <dbReference type="ARBA" id="ARBA00022989"/>
    </source>
</evidence>
<dbReference type="InterPro" id="IPR011009">
    <property type="entry name" value="Kinase-like_dom_sf"/>
</dbReference>
<dbReference type="Gene3D" id="6.10.250.780">
    <property type="match status" value="1"/>
</dbReference>
<comment type="similarity">
    <text evidence="8">Belongs to the adenylyl cyclase class-4/guanylyl cyclase family.</text>
</comment>
<keyword evidence="5" id="KW-0472">Membrane</keyword>
<evidence type="ECO:0000256" key="2">
    <source>
        <dbReference type="ARBA" id="ARBA00022692"/>
    </source>
</evidence>